<comment type="caution">
    <text evidence="10">The sequence shown here is derived from an EMBL/GenBank/DDBJ whole genome shotgun (WGS) entry which is preliminary data.</text>
</comment>
<reference evidence="10 11" key="1">
    <citation type="journal article" date="2015" name="Genome Biol. Evol.">
        <title>Comparative Genomics of a Bacterivorous Green Alga Reveals Evolutionary Causalities and Consequences of Phago-Mixotrophic Mode of Nutrition.</title>
        <authorList>
            <person name="Burns J.A."/>
            <person name="Paasch A."/>
            <person name="Narechania A."/>
            <person name="Kim E."/>
        </authorList>
    </citation>
    <scope>NUCLEOTIDE SEQUENCE [LARGE SCALE GENOMIC DNA]</scope>
    <source>
        <strain evidence="10 11">PLY_AMNH</strain>
    </source>
</reference>
<gene>
    <name evidence="10" type="ORF">CYMTET_33327</name>
</gene>
<evidence type="ECO:0000256" key="6">
    <source>
        <dbReference type="ARBA" id="ARBA00022840"/>
    </source>
</evidence>
<dbReference type="PANTHER" id="PTHR24361:SF433">
    <property type="entry name" value="PROTEIN KINASE DOMAIN-CONTAINING PROTEIN"/>
    <property type="match status" value="1"/>
</dbReference>
<organism evidence="10 11">
    <name type="scientific">Cymbomonas tetramitiformis</name>
    <dbReference type="NCBI Taxonomy" id="36881"/>
    <lineage>
        <taxon>Eukaryota</taxon>
        <taxon>Viridiplantae</taxon>
        <taxon>Chlorophyta</taxon>
        <taxon>Pyramimonadophyceae</taxon>
        <taxon>Pyramimonadales</taxon>
        <taxon>Pyramimonadaceae</taxon>
        <taxon>Cymbomonas</taxon>
    </lineage>
</organism>
<dbReference type="SUPFAM" id="SSF56112">
    <property type="entry name" value="Protein kinase-like (PK-like)"/>
    <property type="match status" value="1"/>
</dbReference>
<dbReference type="InterPro" id="IPR000719">
    <property type="entry name" value="Prot_kinase_dom"/>
</dbReference>
<evidence type="ECO:0000256" key="7">
    <source>
        <dbReference type="ARBA" id="ARBA00047899"/>
    </source>
</evidence>
<dbReference type="EC" id="2.7.11.1" evidence="1"/>
<keyword evidence="6" id="KW-0067">ATP-binding</keyword>
<evidence type="ECO:0000313" key="10">
    <source>
        <dbReference type="EMBL" id="KAK3257593.1"/>
    </source>
</evidence>
<protein>
    <recommendedName>
        <fullName evidence="1">non-specific serine/threonine protein kinase</fullName>
        <ecNumber evidence="1">2.7.11.1</ecNumber>
    </recommendedName>
</protein>
<evidence type="ECO:0000256" key="3">
    <source>
        <dbReference type="ARBA" id="ARBA00022679"/>
    </source>
</evidence>
<dbReference type="InterPro" id="IPR011009">
    <property type="entry name" value="Kinase-like_dom_sf"/>
</dbReference>
<proteinExistence type="predicted"/>
<dbReference type="AlphaFoldDB" id="A0AAE0FDV5"/>
<keyword evidence="3" id="KW-0808">Transferase</keyword>
<dbReference type="GO" id="GO:0004674">
    <property type="term" value="F:protein serine/threonine kinase activity"/>
    <property type="evidence" value="ECO:0007669"/>
    <property type="project" value="UniProtKB-KW"/>
</dbReference>
<evidence type="ECO:0000259" key="9">
    <source>
        <dbReference type="PROSITE" id="PS50011"/>
    </source>
</evidence>
<keyword evidence="4" id="KW-0547">Nucleotide-binding</keyword>
<dbReference type="Proteomes" id="UP001190700">
    <property type="component" value="Unassembled WGS sequence"/>
</dbReference>
<dbReference type="GO" id="GO:0005737">
    <property type="term" value="C:cytoplasm"/>
    <property type="evidence" value="ECO:0007669"/>
    <property type="project" value="TreeGrafter"/>
</dbReference>
<accession>A0AAE0FDV5</accession>
<dbReference type="Pfam" id="PF00069">
    <property type="entry name" value="Pkinase"/>
    <property type="match status" value="1"/>
</dbReference>
<dbReference type="InterPro" id="IPR053235">
    <property type="entry name" value="Ser_Thr_kinase"/>
</dbReference>
<evidence type="ECO:0000313" key="11">
    <source>
        <dbReference type="Proteomes" id="UP001190700"/>
    </source>
</evidence>
<evidence type="ECO:0000256" key="4">
    <source>
        <dbReference type="ARBA" id="ARBA00022741"/>
    </source>
</evidence>
<dbReference type="EMBL" id="LGRX02020347">
    <property type="protein sequence ID" value="KAK3257593.1"/>
    <property type="molecule type" value="Genomic_DNA"/>
</dbReference>
<dbReference type="Gene3D" id="1.10.533.10">
    <property type="entry name" value="Death Domain, Fas"/>
    <property type="match status" value="1"/>
</dbReference>
<dbReference type="GO" id="GO:0005524">
    <property type="term" value="F:ATP binding"/>
    <property type="evidence" value="ECO:0007669"/>
    <property type="project" value="UniProtKB-KW"/>
</dbReference>
<comment type="catalytic activity">
    <reaction evidence="8">
        <text>L-seryl-[protein] + ATP = O-phospho-L-seryl-[protein] + ADP + H(+)</text>
        <dbReference type="Rhea" id="RHEA:17989"/>
        <dbReference type="Rhea" id="RHEA-COMP:9863"/>
        <dbReference type="Rhea" id="RHEA-COMP:11604"/>
        <dbReference type="ChEBI" id="CHEBI:15378"/>
        <dbReference type="ChEBI" id="CHEBI:29999"/>
        <dbReference type="ChEBI" id="CHEBI:30616"/>
        <dbReference type="ChEBI" id="CHEBI:83421"/>
        <dbReference type="ChEBI" id="CHEBI:456216"/>
        <dbReference type="EC" id="2.7.11.1"/>
    </reaction>
</comment>
<dbReference type="Gene3D" id="1.10.1170.10">
    <property type="entry name" value="Inhibitor Of Apoptosis Protein (2mihbC-IAP-1), Chain A"/>
    <property type="match status" value="1"/>
</dbReference>
<dbReference type="PROSITE" id="PS00109">
    <property type="entry name" value="PROTEIN_KINASE_TYR"/>
    <property type="match status" value="1"/>
</dbReference>
<evidence type="ECO:0000256" key="1">
    <source>
        <dbReference type="ARBA" id="ARBA00012513"/>
    </source>
</evidence>
<sequence length="545" mass="61136">VAGVPAKAVSRLCEASRAAKKLRRLLGRCQFDLEELLDMAADETVDDSQVAEMRARAEEVRGRLHTAQGQAHAAMCEISTLQGQFPEVLRHMQHAVPPELLTLWWPDHLMEDFVECVMQPRVSCSRHETGRVKDRDGQYYAVKYLMVTSDDTEVLTMFWRQASRLHRLRHRAIAPILAIFGGRRVFNKICYTIQMPWYEHGQLDQWKAARQPHEAVVRRGMLKVLEAMAHLHHAWVVHCDIRPANILVDGAERPHLVGFTMSLDSATCSKWVPRDSTVPEHDARVTQGYMAPEMARTGPTTASDVYAFGVTLAEVSPPEELRGVDLCALLQELTALDPAQRLSALEACQHPYFFEARTRQDEVMRQCCVVPEQSVCGGGRHHLGEGVECSSGAHFVCKGCLVRHVQERSCRELDGRIPCPAAQAPIGCKSCAYTDTELCRHLPAGDYQHYLSSRQRCMEVMITQDMGAQRVEDLRREVQQLRACRVCLDKEVNRSAMGCGHTCLCSSIARKETAVAATVHDVQDVPVGRVTRGAVCSTVNLRLWL</sequence>
<dbReference type="PANTHER" id="PTHR24361">
    <property type="entry name" value="MITOGEN-ACTIVATED KINASE KINASE KINASE"/>
    <property type="match status" value="1"/>
</dbReference>
<name>A0AAE0FDV5_9CHLO</name>
<feature type="non-terminal residue" evidence="10">
    <location>
        <position position="1"/>
    </location>
</feature>
<keyword evidence="5" id="KW-0418">Kinase</keyword>
<keyword evidence="2" id="KW-0723">Serine/threonine-protein kinase</keyword>
<dbReference type="InterPro" id="IPR008266">
    <property type="entry name" value="Tyr_kinase_AS"/>
</dbReference>
<dbReference type="InterPro" id="IPR011029">
    <property type="entry name" value="DEATH-like_dom_sf"/>
</dbReference>
<feature type="domain" description="Protein kinase" evidence="9">
    <location>
        <begin position="74"/>
        <end position="353"/>
    </location>
</feature>
<keyword evidence="11" id="KW-1185">Reference proteome</keyword>
<evidence type="ECO:0000256" key="5">
    <source>
        <dbReference type="ARBA" id="ARBA00022777"/>
    </source>
</evidence>
<dbReference type="CDD" id="cd00180">
    <property type="entry name" value="PKc"/>
    <property type="match status" value="1"/>
</dbReference>
<evidence type="ECO:0000256" key="2">
    <source>
        <dbReference type="ARBA" id="ARBA00022527"/>
    </source>
</evidence>
<evidence type="ECO:0000256" key="8">
    <source>
        <dbReference type="ARBA" id="ARBA00048679"/>
    </source>
</evidence>
<dbReference type="PROSITE" id="PS50011">
    <property type="entry name" value="PROTEIN_KINASE_DOM"/>
    <property type="match status" value="1"/>
</dbReference>
<comment type="catalytic activity">
    <reaction evidence="7">
        <text>L-threonyl-[protein] + ATP = O-phospho-L-threonyl-[protein] + ADP + H(+)</text>
        <dbReference type="Rhea" id="RHEA:46608"/>
        <dbReference type="Rhea" id="RHEA-COMP:11060"/>
        <dbReference type="Rhea" id="RHEA-COMP:11605"/>
        <dbReference type="ChEBI" id="CHEBI:15378"/>
        <dbReference type="ChEBI" id="CHEBI:30013"/>
        <dbReference type="ChEBI" id="CHEBI:30616"/>
        <dbReference type="ChEBI" id="CHEBI:61977"/>
        <dbReference type="ChEBI" id="CHEBI:456216"/>
        <dbReference type="EC" id="2.7.11.1"/>
    </reaction>
</comment>
<dbReference type="Gene3D" id="1.10.510.10">
    <property type="entry name" value="Transferase(Phosphotransferase) domain 1"/>
    <property type="match status" value="1"/>
</dbReference>